<proteinExistence type="predicted"/>
<evidence type="ECO:0000256" key="3">
    <source>
        <dbReference type="ARBA" id="ARBA00023163"/>
    </source>
</evidence>
<reference evidence="5 6" key="1">
    <citation type="submission" date="2019-02" db="EMBL/GenBank/DDBJ databases">
        <title>Draft genome sequences of novel Actinobacteria.</title>
        <authorList>
            <person name="Sahin N."/>
            <person name="Ay H."/>
            <person name="Saygin H."/>
        </authorList>
    </citation>
    <scope>NUCLEOTIDE SEQUENCE [LARGE SCALE GENOMIC DNA]</scope>
    <source>
        <strain evidence="5 6">KC201</strain>
    </source>
</reference>
<dbReference type="SUPFAM" id="SSF46689">
    <property type="entry name" value="Homeodomain-like"/>
    <property type="match status" value="1"/>
</dbReference>
<dbReference type="GO" id="GO:0003700">
    <property type="term" value="F:DNA-binding transcription factor activity"/>
    <property type="evidence" value="ECO:0007669"/>
    <property type="project" value="InterPro"/>
</dbReference>
<evidence type="ECO:0000259" key="4">
    <source>
        <dbReference type="PROSITE" id="PS01124"/>
    </source>
</evidence>
<dbReference type="PANTHER" id="PTHR43280:SF28">
    <property type="entry name" value="HTH-TYPE TRANSCRIPTIONAL ACTIVATOR RHAS"/>
    <property type="match status" value="1"/>
</dbReference>
<dbReference type="GO" id="GO:0043565">
    <property type="term" value="F:sequence-specific DNA binding"/>
    <property type="evidence" value="ECO:0007669"/>
    <property type="project" value="InterPro"/>
</dbReference>
<evidence type="ECO:0000256" key="2">
    <source>
        <dbReference type="ARBA" id="ARBA00023125"/>
    </source>
</evidence>
<dbReference type="PROSITE" id="PS00041">
    <property type="entry name" value="HTH_ARAC_FAMILY_1"/>
    <property type="match status" value="1"/>
</dbReference>
<dbReference type="RefSeq" id="WP_132338231.1">
    <property type="nucleotide sequence ID" value="NZ_SMJZ01000165.1"/>
</dbReference>
<dbReference type="EMBL" id="SMJZ01000165">
    <property type="protein sequence ID" value="TDC01220.1"/>
    <property type="molecule type" value="Genomic_DNA"/>
</dbReference>
<evidence type="ECO:0000313" key="5">
    <source>
        <dbReference type="EMBL" id="TDC01220.1"/>
    </source>
</evidence>
<dbReference type="InterPro" id="IPR009057">
    <property type="entry name" value="Homeodomain-like_sf"/>
</dbReference>
<dbReference type="InterPro" id="IPR018060">
    <property type="entry name" value="HTH_AraC"/>
</dbReference>
<dbReference type="OrthoDB" id="2060755at2"/>
<sequence>MEFTVGALIDIDDYVASTRAHGREWARIQLDQADRAVRAATARRPASCEPLPPDEWLVRLSGDDPDRLMGEATALAEQIRAGIVNATGLTATVSLGTPREGPDSTTVIERDARRTNSYKLLLGGDRVITAPQEEHSCAPPPVRIEAELARRVQAGDRGGAAGLLAGWVDRCVQERGLSPSTLHNWLMGELLFVVDVVNRGRLTGGSTDWVDAFARLPIEELTTVTQIHERSYLHIWIEETLWRLMPPAPRDILSMAESYMAVHYTDPRLRLAAVAQAVSASPFYIAHLFADVRGTTFLRHLTALRLRHARVLLTATTAPIDMVAARSGYLSAKVFRGVFKRHVGCSPSEYRRNHRPVPS</sequence>
<keyword evidence="1" id="KW-0805">Transcription regulation</keyword>
<dbReference type="InterPro" id="IPR018062">
    <property type="entry name" value="HTH_AraC-typ_CS"/>
</dbReference>
<keyword evidence="2" id="KW-0238">DNA-binding</keyword>
<evidence type="ECO:0000256" key="1">
    <source>
        <dbReference type="ARBA" id="ARBA00023015"/>
    </source>
</evidence>
<comment type="caution">
    <text evidence="5">The sequence shown here is derived from an EMBL/GenBank/DDBJ whole genome shotgun (WGS) entry which is preliminary data.</text>
</comment>
<dbReference type="SMART" id="SM00342">
    <property type="entry name" value="HTH_ARAC"/>
    <property type="match status" value="1"/>
</dbReference>
<accession>A0A4R4N2N9</accession>
<gene>
    <name evidence="5" type="ORF">E1267_32535</name>
</gene>
<name>A0A4R4N2N9_9ACTN</name>
<dbReference type="AlphaFoldDB" id="A0A4R4N2N9"/>
<dbReference type="Pfam" id="PF12833">
    <property type="entry name" value="HTH_18"/>
    <property type="match status" value="1"/>
</dbReference>
<keyword evidence="3" id="KW-0804">Transcription</keyword>
<evidence type="ECO:0000313" key="6">
    <source>
        <dbReference type="Proteomes" id="UP000295157"/>
    </source>
</evidence>
<dbReference type="PROSITE" id="PS01124">
    <property type="entry name" value="HTH_ARAC_FAMILY_2"/>
    <property type="match status" value="1"/>
</dbReference>
<keyword evidence="6" id="KW-1185">Reference proteome</keyword>
<protein>
    <submittedName>
        <fullName evidence="5">Helix-turn-helix domain-containing protein</fullName>
    </submittedName>
</protein>
<dbReference type="PANTHER" id="PTHR43280">
    <property type="entry name" value="ARAC-FAMILY TRANSCRIPTIONAL REGULATOR"/>
    <property type="match status" value="1"/>
</dbReference>
<dbReference type="Proteomes" id="UP000295157">
    <property type="component" value="Unassembled WGS sequence"/>
</dbReference>
<organism evidence="5 6">
    <name type="scientific">Nonomuraea longispora</name>
    <dbReference type="NCBI Taxonomy" id="1848320"/>
    <lineage>
        <taxon>Bacteria</taxon>
        <taxon>Bacillati</taxon>
        <taxon>Actinomycetota</taxon>
        <taxon>Actinomycetes</taxon>
        <taxon>Streptosporangiales</taxon>
        <taxon>Streptosporangiaceae</taxon>
        <taxon>Nonomuraea</taxon>
    </lineage>
</organism>
<dbReference type="Gene3D" id="1.10.10.60">
    <property type="entry name" value="Homeodomain-like"/>
    <property type="match status" value="1"/>
</dbReference>
<feature type="domain" description="HTH araC/xylS-type" evidence="4">
    <location>
        <begin position="254"/>
        <end position="353"/>
    </location>
</feature>